<dbReference type="Ensembl" id="ENSSAUT00010025822.1">
    <property type="protein sequence ID" value="ENSSAUP00010024445.1"/>
    <property type="gene ID" value="ENSSAUG00010010708.1"/>
</dbReference>
<reference evidence="1" key="2">
    <citation type="submission" date="2025-08" db="UniProtKB">
        <authorList>
            <consortium name="Ensembl"/>
        </authorList>
    </citation>
    <scope>IDENTIFICATION</scope>
</reference>
<sequence>MAFTPLLNKIFDLISPKTSVLHSILKNSLSKADFDFLRYFRVKPQALEVTCLFK</sequence>
<proteinExistence type="predicted"/>
<name>A0A671VDJ0_SPAAU</name>
<organism evidence="1 2">
    <name type="scientific">Sparus aurata</name>
    <name type="common">Gilthead sea bream</name>
    <dbReference type="NCBI Taxonomy" id="8175"/>
    <lineage>
        <taxon>Eukaryota</taxon>
        <taxon>Metazoa</taxon>
        <taxon>Chordata</taxon>
        <taxon>Craniata</taxon>
        <taxon>Vertebrata</taxon>
        <taxon>Euteleostomi</taxon>
        <taxon>Actinopterygii</taxon>
        <taxon>Neopterygii</taxon>
        <taxon>Teleostei</taxon>
        <taxon>Neoteleostei</taxon>
        <taxon>Acanthomorphata</taxon>
        <taxon>Eupercaria</taxon>
        <taxon>Spariformes</taxon>
        <taxon>Sparidae</taxon>
        <taxon>Sparus</taxon>
    </lineage>
</organism>
<reference evidence="1" key="1">
    <citation type="submission" date="2021-04" db="EMBL/GenBank/DDBJ databases">
        <authorList>
            <consortium name="Wellcome Sanger Institute Data Sharing"/>
        </authorList>
    </citation>
    <scope>NUCLEOTIDE SEQUENCE [LARGE SCALE GENOMIC DNA]</scope>
</reference>
<evidence type="ECO:0000313" key="2">
    <source>
        <dbReference type="Proteomes" id="UP000472265"/>
    </source>
</evidence>
<evidence type="ECO:0000313" key="1">
    <source>
        <dbReference type="Ensembl" id="ENSSAUP00010024445.1"/>
    </source>
</evidence>
<dbReference type="InParanoid" id="A0A671VDJ0"/>
<dbReference type="Proteomes" id="UP000472265">
    <property type="component" value="Chromosome 18"/>
</dbReference>
<reference evidence="1" key="3">
    <citation type="submission" date="2025-09" db="UniProtKB">
        <authorList>
            <consortium name="Ensembl"/>
        </authorList>
    </citation>
    <scope>IDENTIFICATION</scope>
</reference>
<accession>A0A671VDJ0</accession>
<dbReference type="AlphaFoldDB" id="A0A671VDJ0"/>
<keyword evidence="2" id="KW-1185">Reference proteome</keyword>
<protein>
    <submittedName>
        <fullName evidence="1">Uncharacterized protein</fullName>
    </submittedName>
</protein>